<feature type="domain" description="Formyl transferase N-terminal" evidence="5">
    <location>
        <begin position="92"/>
        <end position="202"/>
    </location>
</feature>
<dbReference type="Gene3D" id="3.40.50.170">
    <property type="entry name" value="Formyl transferase, N-terminal domain"/>
    <property type="match status" value="1"/>
</dbReference>
<protein>
    <recommendedName>
        <fullName evidence="2">phosphoribosylglycinamide formyltransferase 1</fullName>
        <ecNumber evidence="2">2.1.2.2</ecNumber>
    </recommendedName>
</protein>
<dbReference type="Proteomes" id="UP000503004">
    <property type="component" value="Chromosome"/>
</dbReference>
<dbReference type="PANTHER" id="PTHR43369">
    <property type="entry name" value="PHOSPHORIBOSYLGLYCINAMIDE FORMYLTRANSFERASE"/>
    <property type="match status" value="1"/>
</dbReference>
<comment type="pathway">
    <text evidence="1">Purine metabolism; IMP biosynthesis via de novo pathway; N(2)-formyl-N(1)-(5-phospho-D-ribosyl)glycinamide from N(1)-(5-phospho-D-ribosyl)glycinamide (10-formyl THF route): step 1/1.</text>
</comment>
<evidence type="ECO:0000256" key="4">
    <source>
        <dbReference type="ARBA" id="ARBA00022755"/>
    </source>
</evidence>
<evidence type="ECO:0000256" key="1">
    <source>
        <dbReference type="ARBA" id="ARBA00005054"/>
    </source>
</evidence>
<dbReference type="SUPFAM" id="SSF53328">
    <property type="entry name" value="Formyltransferase"/>
    <property type="match status" value="1"/>
</dbReference>
<dbReference type="InterPro" id="IPR036477">
    <property type="entry name" value="Formyl_transf_N_sf"/>
</dbReference>
<evidence type="ECO:0000256" key="3">
    <source>
        <dbReference type="ARBA" id="ARBA00022679"/>
    </source>
</evidence>
<dbReference type="GO" id="GO:0006189">
    <property type="term" value="P:'de novo' IMP biosynthetic process"/>
    <property type="evidence" value="ECO:0007669"/>
    <property type="project" value="TreeGrafter"/>
</dbReference>
<evidence type="ECO:0000313" key="6">
    <source>
        <dbReference type="EMBL" id="QJD31135.1"/>
    </source>
</evidence>
<dbReference type="AlphaFoldDB" id="A0A858QBQ1"/>
<dbReference type="Pfam" id="PF00551">
    <property type="entry name" value="Formyl_trans_N"/>
    <property type="match status" value="1"/>
</dbReference>
<keyword evidence="7" id="KW-1185">Reference proteome</keyword>
<proteinExistence type="predicted"/>
<reference evidence="7" key="1">
    <citation type="submission" date="2019-12" db="EMBL/GenBank/DDBJ databases">
        <authorList>
            <person name="Awala S.I."/>
            <person name="Rhee S.K."/>
        </authorList>
    </citation>
    <scope>NUCLEOTIDE SEQUENCE [LARGE SCALE GENOMIC DNA]</scope>
    <source>
        <strain evidence="7">IM1</strain>
    </source>
</reference>
<accession>A0A858QBQ1</accession>
<sequence>MPDEKTRIVLLCTDSPSSRIMYHGLSSHVDIAAVIIENPVSLMHFVRRRIKKLGLMATAGQLLFIACNKLMARFSARRIAELISVYELNDAPLPENLSIRVRTVNGSETIGLLREFKPDAVVINGTRLLSKEVLDAVEAPFINTHMGMTPRYRGVHGGYWALANKDRENCGVTVHLVDTGIDTGGVLYQDTIEIDDNDNFNTYPIHQIAKAIPLMKTALDDVRAHSIRIAPGVSPSRLWHHPTLFGYIRNRILLAVK</sequence>
<dbReference type="KEGG" id="metu:GNH96_15095"/>
<dbReference type="EC" id="2.1.2.2" evidence="2"/>
<keyword evidence="4" id="KW-0658">Purine biosynthesis</keyword>
<dbReference type="PANTHER" id="PTHR43369:SF2">
    <property type="entry name" value="PHOSPHORIBOSYLGLYCINAMIDE FORMYLTRANSFERASE"/>
    <property type="match status" value="1"/>
</dbReference>
<evidence type="ECO:0000259" key="5">
    <source>
        <dbReference type="Pfam" id="PF00551"/>
    </source>
</evidence>
<dbReference type="GO" id="GO:0005737">
    <property type="term" value="C:cytoplasm"/>
    <property type="evidence" value="ECO:0007669"/>
    <property type="project" value="TreeGrafter"/>
</dbReference>
<dbReference type="CDD" id="cd08653">
    <property type="entry name" value="FMT_core_like_3"/>
    <property type="match status" value="1"/>
</dbReference>
<name>A0A858QBQ1_9GAMM</name>
<dbReference type="EMBL" id="CP046565">
    <property type="protein sequence ID" value="QJD31135.1"/>
    <property type="molecule type" value="Genomic_DNA"/>
</dbReference>
<dbReference type="InterPro" id="IPR002376">
    <property type="entry name" value="Formyl_transf_N"/>
</dbReference>
<organism evidence="6 7">
    <name type="scientific">Methylococcus geothermalis</name>
    <dbReference type="NCBI Taxonomy" id="2681310"/>
    <lineage>
        <taxon>Bacteria</taxon>
        <taxon>Pseudomonadati</taxon>
        <taxon>Pseudomonadota</taxon>
        <taxon>Gammaproteobacteria</taxon>
        <taxon>Methylococcales</taxon>
        <taxon>Methylococcaceae</taxon>
        <taxon>Methylococcus</taxon>
    </lineage>
</organism>
<keyword evidence="3 6" id="KW-0808">Transferase</keyword>
<evidence type="ECO:0000256" key="2">
    <source>
        <dbReference type="ARBA" id="ARBA00012254"/>
    </source>
</evidence>
<dbReference type="GO" id="GO:0004644">
    <property type="term" value="F:phosphoribosylglycinamide formyltransferase activity"/>
    <property type="evidence" value="ECO:0007669"/>
    <property type="project" value="UniProtKB-EC"/>
</dbReference>
<gene>
    <name evidence="6" type="ORF">GNH96_15095</name>
</gene>
<evidence type="ECO:0000313" key="7">
    <source>
        <dbReference type="Proteomes" id="UP000503004"/>
    </source>
</evidence>
<dbReference type="RefSeq" id="WP_169604403.1">
    <property type="nucleotide sequence ID" value="NZ_CP046565.1"/>
</dbReference>